<dbReference type="Pfam" id="PF01435">
    <property type="entry name" value="Peptidase_M48"/>
    <property type="match status" value="1"/>
</dbReference>
<dbReference type="CDD" id="cd07343">
    <property type="entry name" value="M48A_Zmpste24p_like"/>
    <property type="match status" value="1"/>
</dbReference>
<dbReference type="Gene3D" id="3.30.2010.10">
    <property type="entry name" value="Metalloproteases ('zincins'), catalytic domain"/>
    <property type="match status" value="1"/>
</dbReference>
<accession>A0A4R1RGX6</accession>
<evidence type="ECO:0000256" key="2">
    <source>
        <dbReference type="ARBA" id="ARBA00022723"/>
    </source>
</evidence>
<feature type="transmembrane region" description="Helical" evidence="9">
    <location>
        <begin position="106"/>
        <end position="130"/>
    </location>
</feature>
<evidence type="ECO:0000313" key="12">
    <source>
        <dbReference type="EMBL" id="TCL65308.1"/>
    </source>
</evidence>
<comment type="caution">
    <text evidence="12">The sequence shown here is derived from an EMBL/GenBank/DDBJ whole genome shotgun (WGS) entry which is preliminary data.</text>
</comment>
<keyword evidence="9" id="KW-0812">Transmembrane</keyword>
<keyword evidence="13" id="KW-1185">Reference proteome</keyword>
<keyword evidence="4 7" id="KW-0862">Zinc</keyword>
<keyword evidence="5 8" id="KW-0482">Metalloprotease</keyword>
<keyword evidence="2 7" id="KW-0479">Metal-binding</keyword>
<feature type="binding site" evidence="7">
    <location>
        <position position="282"/>
    </location>
    <ligand>
        <name>Zn(2+)</name>
        <dbReference type="ChEBI" id="CHEBI:29105"/>
        <note>catalytic</note>
    </ligand>
</feature>
<feature type="active site" description="Proton donor" evidence="6">
    <location>
        <position position="364"/>
    </location>
</feature>
<evidence type="ECO:0000256" key="9">
    <source>
        <dbReference type="SAM" id="Phobius"/>
    </source>
</evidence>
<keyword evidence="3 8" id="KW-0378">Hydrolase</keyword>
<feature type="active site" evidence="6">
    <location>
        <position position="283"/>
    </location>
</feature>
<dbReference type="InterPro" id="IPR001915">
    <property type="entry name" value="Peptidase_M48"/>
</dbReference>
<evidence type="ECO:0000256" key="6">
    <source>
        <dbReference type="PIRSR" id="PIRSR627057-1"/>
    </source>
</evidence>
<name>A0A4R1RGX6_HYDET</name>
<dbReference type="RefSeq" id="WP_132014984.1">
    <property type="nucleotide sequence ID" value="NZ_SLUN01000017.1"/>
</dbReference>
<dbReference type="GO" id="GO:0046872">
    <property type="term" value="F:metal ion binding"/>
    <property type="evidence" value="ECO:0007669"/>
    <property type="project" value="UniProtKB-KW"/>
</dbReference>
<dbReference type="Pfam" id="PF16491">
    <property type="entry name" value="Peptidase_M48_N"/>
    <property type="match status" value="1"/>
</dbReference>
<evidence type="ECO:0000256" key="7">
    <source>
        <dbReference type="PIRSR" id="PIRSR627057-2"/>
    </source>
</evidence>
<dbReference type="Proteomes" id="UP000295008">
    <property type="component" value="Unassembled WGS sequence"/>
</dbReference>
<dbReference type="InterPro" id="IPR032456">
    <property type="entry name" value="Peptidase_M48_N"/>
</dbReference>
<evidence type="ECO:0000256" key="1">
    <source>
        <dbReference type="ARBA" id="ARBA00022670"/>
    </source>
</evidence>
<protein>
    <submittedName>
        <fullName evidence="12">STE24 endopeptidase</fullName>
    </submittedName>
</protein>
<organism evidence="12 13">
    <name type="scientific">Hydrogenispora ethanolica</name>
    <dbReference type="NCBI Taxonomy" id="1082276"/>
    <lineage>
        <taxon>Bacteria</taxon>
        <taxon>Bacillati</taxon>
        <taxon>Bacillota</taxon>
        <taxon>Hydrogenispora</taxon>
    </lineage>
</organism>
<keyword evidence="9" id="KW-0472">Membrane</keyword>
<evidence type="ECO:0000259" key="11">
    <source>
        <dbReference type="Pfam" id="PF16491"/>
    </source>
</evidence>
<proteinExistence type="inferred from homology"/>
<evidence type="ECO:0000256" key="8">
    <source>
        <dbReference type="RuleBase" id="RU003983"/>
    </source>
</evidence>
<keyword evidence="9" id="KW-1133">Transmembrane helix</keyword>
<feature type="binding site" evidence="7">
    <location>
        <position position="360"/>
    </location>
    <ligand>
        <name>Zn(2+)</name>
        <dbReference type="ChEBI" id="CHEBI:29105"/>
        <note>catalytic</note>
    </ligand>
</feature>
<evidence type="ECO:0000256" key="3">
    <source>
        <dbReference type="ARBA" id="ARBA00022801"/>
    </source>
</evidence>
<evidence type="ECO:0000313" key="13">
    <source>
        <dbReference type="Proteomes" id="UP000295008"/>
    </source>
</evidence>
<feature type="transmembrane region" description="Helical" evidence="9">
    <location>
        <begin position="328"/>
        <end position="349"/>
    </location>
</feature>
<comment type="cofactor">
    <cofactor evidence="7 8">
        <name>Zn(2+)</name>
        <dbReference type="ChEBI" id="CHEBI:29105"/>
    </cofactor>
    <text evidence="7 8">Binds 1 zinc ion per subunit.</text>
</comment>
<feature type="domain" description="Peptidase M48" evidence="10">
    <location>
        <begin position="214"/>
        <end position="416"/>
    </location>
</feature>
<dbReference type="OrthoDB" id="9781930at2"/>
<evidence type="ECO:0000256" key="5">
    <source>
        <dbReference type="ARBA" id="ARBA00023049"/>
    </source>
</evidence>
<dbReference type="GO" id="GO:0004222">
    <property type="term" value="F:metalloendopeptidase activity"/>
    <property type="evidence" value="ECO:0007669"/>
    <property type="project" value="InterPro"/>
</dbReference>
<reference evidence="12 13" key="1">
    <citation type="submission" date="2019-03" db="EMBL/GenBank/DDBJ databases">
        <title>Genomic Encyclopedia of Type Strains, Phase IV (KMG-IV): sequencing the most valuable type-strain genomes for metagenomic binning, comparative biology and taxonomic classification.</title>
        <authorList>
            <person name="Goeker M."/>
        </authorList>
    </citation>
    <scope>NUCLEOTIDE SEQUENCE [LARGE SCALE GENOMIC DNA]</scope>
    <source>
        <strain evidence="12 13">LX-B</strain>
    </source>
</reference>
<evidence type="ECO:0000256" key="4">
    <source>
        <dbReference type="ARBA" id="ARBA00022833"/>
    </source>
</evidence>
<sequence length="417" mass="47780">MSSLLFLHLFLGLFGLKILIKLVLNLLNLIHLKRKAGQIPGPIAGLVDHSQLRRIDSYNADKMCFQTIVFLADTLLLLGFLFTPLYAGYTGWVQSLPWPGLAKGLLFFLLINWTLWALELPFSFYFHFVIESRYGFNKYSPGEWWTDNLKSWLMNTVLTVVVLGLILALWGDRTAFTVTDILVGWGIIFGLTVLFMYLVPVLFIPFFYKLTPLPDGPLKERITALVGQTGFTIRGIFMADESRKSGHANAQFAGFGRNKTIILFDNLVDHYTDEEILAVLAHEIGHGKKKHLLKLMLMVLVESLLFLVFAFYLLTADFTFQAFAIPKLFYSGLFITYVFFFDVLSFYIMPFSSRFSRKLEYEADAFSRKLIGTAGPLVSVFKKFIVNELDNINPHPLYEAFYYSHPTLWKRIKALES</sequence>
<feature type="transmembrane region" description="Helical" evidence="9">
    <location>
        <begin position="6"/>
        <end position="27"/>
    </location>
</feature>
<dbReference type="PANTHER" id="PTHR10120">
    <property type="entry name" value="CAAX PRENYL PROTEASE 1"/>
    <property type="match status" value="1"/>
</dbReference>
<feature type="transmembrane region" description="Helical" evidence="9">
    <location>
        <begin position="182"/>
        <end position="208"/>
    </location>
</feature>
<feature type="transmembrane region" description="Helical" evidence="9">
    <location>
        <begin position="151"/>
        <end position="170"/>
    </location>
</feature>
<feature type="binding site" evidence="7">
    <location>
        <position position="286"/>
    </location>
    <ligand>
        <name>Zn(2+)</name>
        <dbReference type="ChEBI" id="CHEBI:29105"/>
        <note>catalytic</note>
    </ligand>
</feature>
<dbReference type="EMBL" id="SLUN01000017">
    <property type="protein sequence ID" value="TCL65308.1"/>
    <property type="molecule type" value="Genomic_DNA"/>
</dbReference>
<feature type="transmembrane region" description="Helical" evidence="9">
    <location>
        <begin position="63"/>
        <end position="86"/>
    </location>
</feature>
<dbReference type="AlphaFoldDB" id="A0A4R1RGX6"/>
<feature type="transmembrane region" description="Helical" evidence="9">
    <location>
        <begin position="295"/>
        <end position="316"/>
    </location>
</feature>
<gene>
    <name evidence="12" type="ORF">EDC14_101756</name>
</gene>
<dbReference type="InterPro" id="IPR027057">
    <property type="entry name" value="CAXX_Prtase_1"/>
</dbReference>
<feature type="domain" description="CAAX prenyl protease 1 N-terminal" evidence="11">
    <location>
        <begin position="31"/>
        <end position="209"/>
    </location>
</feature>
<keyword evidence="1 8" id="KW-0645">Protease</keyword>
<comment type="similarity">
    <text evidence="8">Belongs to the peptidase M48 family.</text>
</comment>
<evidence type="ECO:0000259" key="10">
    <source>
        <dbReference type="Pfam" id="PF01435"/>
    </source>
</evidence>
<dbReference type="GO" id="GO:0071586">
    <property type="term" value="P:CAAX-box protein processing"/>
    <property type="evidence" value="ECO:0007669"/>
    <property type="project" value="InterPro"/>
</dbReference>